<dbReference type="AlphaFoldDB" id="A0A835HY63"/>
<comment type="caution">
    <text evidence="2">The sequence shown here is derived from an EMBL/GenBank/DDBJ whole genome shotgun (WGS) entry which is preliminary data.</text>
</comment>
<dbReference type="PANTHER" id="PTHR31373">
    <property type="entry name" value="OS06G0652100 PROTEIN"/>
    <property type="match status" value="1"/>
</dbReference>
<dbReference type="OrthoDB" id="1149618at2759"/>
<feature type="domain" description="DUF7788" evidence="1">
    <location>
        <begin position="1"/>
        <end position="37"/>
    </location>
</feature>
<keyword evidence="3" id="KW-1185">Reference proteome</keyword>
<organism evidence="2 3">
    <name type="scientific">Coptis chinensis</name>
    <dbReference type="NCBI Taxonomy" id="261450"/>
    <lineage>
        <taxon>Eukaryota</taxon>
        <taxon>Viridiplantae</taxon>
        <taxon>Streptophyta</taxon>
        <taxon>Embryophyta</taxon>
        <taxon>Tracheophyta</taxon>
        <taxon>Spermatophyta</taxon>
        <taxon>Magnoliopsida</taxon>
        <taxon>Ranunculales</taxon>
        <taxon>Ranunculaceae</taxon>
        <taxon>Coptidoideae</taxon>
        <taxon>Coptis</taxon>
    </lineage>
</organism>
<evidence type="ECO:0000313" key="3">
    <source>
        <dbReference type="Proteomes" id="UP000631114"/>
    </source>
</evidence>
<protein>
    <recommendedName>
        <fullName evidence="1">DUF7788 domain-containing protein</fullName>
    </recommendedName>
</protein>
<dbReference type="Pfam" id="PF25043">
    <property type="entry name" value="DUF7788"/>
    <property type="match status" value="1"/>
</dbReference>
<gene>
    <name evidence="2" type="ORF">IFM89_008932</name>
</gene>
<proteinExistence type="predicted"/>
<accession>A0A835HY63</accession>
<evidence type="ECO:0000313" key="2">
    <source>
        <dbReference type="EMBL" id="KAF9608310.1"/>
    </source>
</evidence>
<name>A0A835HY63_9MAGN</name>
<evidence type="ECO:0000259" key="1">
    <source>
        <dbReference type="Pfam" id="PF25043"/>
    </source>
</evidence>
<dbReference type="EMBL" id="JADFTS010000004">
    <property type="protein sequence ID" value="KAF9608310.1"/>
    <property type="molecule type" value="Genomic_DNA"/>
</dbReference>
<reference evidence="2 3" key="1">
    <citation type="submission" date="2020-10" db="EMBL/GenBank/DDBJ databases">
        <title>The Coptis chinensis genome and diversification of protoberbering-type alkaloids.</title>
        <authorList>
            <person name="Wang B."/>
            <person name="Shu S."/>
            <person name="Song C."/>
            <person name="Liu Y."/>
        </authorList>
    </citation>
    <scope>NUCLEOTIDE SEQUENCE [LARGE SCALE GENOMIC DNA]</scope>
    <source>
        <strain evidence="2">HL-2020</strain>
        <tissue evidence="2">Leaf</tissue>
    </source>
</reference>
<sequence>MVKKVFVFSDMEFDEASPNALETDYEAIIRKFSGEGMVRLYRTLFSGISRFKIHTIAWQHKKELHLLVDIQKLVNVVPGDDGQLNPRLIMESAISGEEYKKLAVFD</sequence>
<dbReference type="InterPro" id="IPR011205">
    <property type="entry name" value="UCP015417_vWA"/>
</dbReference>
<dbReference type="Proteomes" id="UP000631114">
    <property type="component" value="Unassembled WGS sequence"/>
</dbReference>
<dbReference type="InterPro" id="IPR056690">
    <property type="entry name" value="DUF7788"/>
</dbReference>
<dbReference type="PANTHER" id="PTHR31373:SF25">
    <property type="entry name" value="OS02G0179600 PROTEIN"/>
    <property type="match status" value="1"/>
</dbReference>